<accession>A0ABD3Q1N1</accession>
<evidence type="ECO:0000256" key="1">
    <source>
        <dbReference type="SAM" id="Phobius"/>
    </source>
</evidence>
<keyword evidence="1" id="KW-0472">Membrane</keyword>
<dbReference type="EMBL" id="JALLPJ020000371">
    <property type="protein sequence ID" value="KAL3794075.1"/>
    <property type="molecule type" value="Genomic_DNA"/>
</dbReference>
<reference evidence="3 4" key="1">
    <citation type="submission" date="2024-10" db="EMBL/GenBank/DDBJ databases">
        <title>Updated reference genomes for cyclostephanoid diatoms.</title>
        <authorList>
            <person name="Roberts W.R."/>
            <person name="Alverson A.J."/>
        </authorList>
    </citation>
    <scope>NUCLEOTIDE SEQUENCE [LARGE SCALE GENOMIC DNA]</scope>
    <source>
        <strain evidence="3 4">AJA010-31</strain>
    </source>
</reference>
<dbReference type="Proteomes" id="UP001530400">
    <property type="component" value="Unassembled WGS sequence"/>
</dbReference>
<proteinExistence type="predicted"/>
<keyword evidence="1" id="KW-0812">Transmembrane</keyword>
<dbReference type="AlphaFoldDB" id="A0ABD3Q1N1"/>
<dbReference type="InterPro" id="IPR026913">
    <property type="entry name" value="METTL24"/>
</dbReference>
<feature type="domain" description="Methyltransferase" evidence="2">
    <location>
        <begin position="199"/>
        <end position="340"/>
    </location>
</feature>
<dbReference type="InterPro" id="IPR025714">
    <property type="entry name" value="Methyltranfer_dom"/>
</dbReference>
<evidence type="ECO:0000313" key="3">
    <source>
        <dbReference type="EMBL" id="KAL3794075.1"/>
    </source>
</evidence>
<protein>
    <recommendedName>
        <fullName evidence="2">Methyltransferase domain-containing protein</fullName>
    </recommendedName>
</protein>
<dbReference type="InterPro" id="IPR029063">
    <property type="entry name" value="SAM-dependent_MTases_sf"/>
</dbReference>
<feature type="transmembrane region" description="Helical" evidence="1">
    <location>
        <begin position="23"/>
        <end position="43"/>
    </location>
</feature>
<evidence type="ECO:0000259" key="2">
    <source>
        <dbReference type="Pfam" id="PF13383"/>
    </source>
</evidence>
<gene>
    <name evidence="3" type="ORF">ACHAWO_010926</name>
</gene>
<sequence>MASSIITTRKNPTGRRAGAWRHLFAYTTAFSVSLYALLFLWSMSASGPRIAHDLSASNVRSLPSMPVHTISVHQLDIDMAEFAYENQKGERSEDKPISSVFSRYGANWPCFWGETAVGDLKTWQDSWHRYKDGWKYVCALSHITDPCVVYSLGSSGNMAFEKDLLTKGADIMNQFLFTYLIKSHPSELFVFYPLFTLAPHCEIHTFDKQMSPSVLNSWFTEDQLKTGKVHTHEMFISSNDDLSASPPHRSVSSIMAELGHTHIDILKMDIEGAEWGIFTSGSDLKLNSIGQLQLEAHLNRGSNIDLPKLFEYLEEGGLRLFHKEINWRYGPDTCMEYSFIQKDWSPEKKKY</sequence>
<keyword evidence="1" id="KW-1133">Transmembrane helix</keyword>
<organism evidence="3 4">
    <name type="scientific">Cyclotella atomus</name>
    <dbReference type="NCBI Taxonomy" id="382360"/>
    <lineage>
        <taxon>Eukaryota</taxon>
        <taxon>Sar</taxon>
        <taxon>Stramenopiles</taxon>
        <taxon>Ochrophyta</taxon>
        <taxon>Bacillariophyta</taxon>
        <taxon>Coscinodiscophyceae</taxon>
        <taxon>Thalassiosirophycidae</taxon>
        <taxon>Stephanodiscales</taxon>
        <taxon>Stephanodiscaceae</taxon>
        <taxon>Cyclotella</taxon>
    </lineage>
</organism>
<name>A0ABD3Q1N1_9STRA</name>
<keyword evidence="4" id="KW-1185">Reference proteome</keyword>
<comment type="caution">
    <text evidence="3">The sequence shown here is derived from an EMBL/GenBank/DDBJ whole genome shotgun (WGS) entry which is preliminary data.</text>
</comment>
<evidence type="ECO:0000313" key="4">
    <source>
        <dbReference type="Proteomes" id="UP001530400"/>
    </source>
</evidence>
<dbReference type="Pfam" id="PF13383">
    <property type="entry name" value="Methyltransf_22"/>
    <property type="match status" value="1"/>
</dbReference>
<dbReference type="PANTHER" id="PTHR32026">
    <property type="entry name" value="METHYLTRANSFERASE-LIKE PROTEIN 24"/>
    <property type="match status" value="1"/>
</dbReference>
<dbReference type="SUPFAM" id="SSF53335">
    <property type="entry name" value="S-adenosyl-L-methionine-dependent methyltransferases"/>
    <property type="match status" value="1"/>
</dbReference>